<dbReference type="RefSeq" id="WP_035286515.1">
    <property type="nucleotide sequence ID" value="NZ_AYXG01000184.1"/>
</dbReference>
<name>W7IHR9_9PSEU</name>
<organism evidence="1 2">
    <name type="scientific">Actinokineospora spheciospongiae</name>
    <dbReference type="NCBI Taxonomy" id="909613"/>
    <lineage>
        <taxon>Bacteria</taxon>
        <taxon>Bacillati</taxon>
        <taxon>Actinomycetota</taxon>
        <taxon>Actinomycetes</taxon>
        <taxon>Pseudonocardiales</taxon>
        <taxon>Pseudonocardiaceae</taxon>
        <taxon>Actinokineospora</taxon>
    </lineage>
</organism>
<dbReference type="EMBL" id="AYXG01000184">
    <property type="protein sequence ID" value="EWC59893.1"/>
    <property type="molecule type" value="Genomic_DNA"/>
</dbReference>
<dbReference type="AlphaFoldDB" id="W7IHR9"/>
<proteinExistence type="predicted"/>
<comment type="caution">
    <text evidence="1">The sequence shown here is derived from an EMBL/GenBank/DDBJ whole genome shotgun (WGS) entry which is preliminary data.</text>
</comment>
<protein>
    <submittedName>
        <fullName evidence="1">Uncharacterized protein</fullName>
    </submittedName>
</protein>
<gene>
    <name evidence="1" type="ORF">UO65_4896</name>
</gene>
<sequence length="62" mass="6139">MTAAGSARAELLVDELALTGAAAGPIRSGGESLAQLTERATSALGVAVSGQLSRWRGSVLGE</sequence>
<keyword evidence="2" id="KW-1185">Reference proteome</keyword>
<evidence type="ECO:0000313" key="2">
    <source>
        <dbReference type="Proteomes" id="UP000019277"/>
    </source>
</evidence>
<dbReference type="Proteomes" id="UP000019277">
    <property type="component" value="Unassembled WGS sequence"/>
</dbReference>
<reference evidence="1 2" key="1">
    <citation type="journal article" date="2014" name="Genome Announc.">
        <title>Draft Genome Sequence of the Antitrypanosomally Active Sponge-Associated Bacterium Actinokineospora sp. Strain EG49.</title>
        <authorList>
            <person name="Harjes J."/>
            <person name="Ryu T."/>
            <person name="Abdelmohsen U.R."/>
            <person name="Moitinho-Silva L."/>
            <person name="Horn H."/>
            <person name="Ravasi T."/>
            <person name="Hentschel U."/>
        </authorList>
    </citation>
    <scope>NUCLEOTIDE SEQUENCE [LARGE SCALE GENOMIC DNA]</scope>
    <source>
        <strain evidence="1 2">EG49</strain>
    </source>
</reference>
<accession>W7IHR9</accession>
<evidence type="ECO:0000313" key="1">
    <source>
        <dbReference type="EMBL" id="EWC59893.1"/>
    </source>
</evidence>